<gene>
    <name evidence="1" type="ORF">RRG08_014538</name>
</gene>
<evidence type="ECO:0000313" key="2">
    <source>
        <dbReference type="Proteomes" id="UP001283361"/>
    </source>
</evidence>
<evidence type="ECO:0000313" key="1">
    <source>
        <dbReference type="EMBL" id="KAK3799866.1"/>
    </source>
</evidence>
<dbReference type="EMBL" id="JAWDGP010000533">
    <property type="protein sequence ID" value="KAK3799866.1"/>
    <property type="molecule type" value="Genomic_DNA"/>
</dbReference>
<dbReference type="Proteomes" id="UP001283361">
    <property type="component" value="Unassembled WGS sequence"/>
</dbReference>
<organism evidence="1 2">
    <name type="scientific">Elysia crispata</name>
    <name type="common">lettuce slug</name>
    <dbReference type="NCBI Taxonomy" id="231223"/>
    <lineage>
        <taxon>Eukaryota</taxon>
        <taxon>Metazoa</taxon>
        <taxon>Spiralia</taxon>
        <taxon>Lophotrochozoa</taxon>
        <taxon>Mollusca</taxon>
        <taxon>Gastropoda</taxon>
        <taxon>Heterobranchia</taxon>
        <taxon>Euthyneura</taxon>
        <taxon>Panpulmonata</taxon>
        <taxon>Sacoglossa</taxon>
        <taxon>Placobranchoidea</taxon>
        <taxon>Plakobranchidae</taxon>
        <taxon>Elysia</taxon>
    </lineage>
</organism>
<reference evidence="1" key="1">
    <citation type="journal article" date="2023" name="G3 (Bethesda)">
        <title>A reference genome for the long-term kleptoplast-retaining sea slug Elysia crispata morphotype clarki.</title>
        <authorList>
            <person name="Eastman K.E."/>
            <person name="Pendleton A.L."/>
            <person name="Shaikh M.A."/>
            <person name="Suttiyut T."/>
            <person name="Ogas R."/>
            <person name="Tomko P."/>
            <person name="Gavelis G."/>
            <person name="Widhalm J.R."/>
            <person name="Wisecaver J.H."/>
        </authorList>
    </citation>
    <scope>NUCLEOTIDE SEQUENCE</scope>
    <source>
        <strain evidence="1">ECLA1</strain>
    </source>
</reference>
<proteinExistence type="predicted"/>
<name>A0AAE1B6I3_9GAST</name>
<keyword evidence="2" id="KW-1185">Reference proteome</keyword>
<comment type="caution">
    <text evidence="1">The sequence shown here is derived from an EMBL/GenBank/DDBJ whole genome shotgun (WGS) entry which is preliminary data.</text>
</comment>
<sequence>MLNKLVVRRNMLNKLVREGGVGGSGSGAIESKQRVAITNAVTTTLVTHRRISHASDSSIGTDPDRQVLVKKPTRLKQNVLNILEYFFRYGLDDGSFFP</sequence>
<protein>
    <submittedName>
        <fullName evidence="1">Uncharacterized protein</fullName>
    </submittedName>
</protein>
<accession>A0AAE1B6I3</accession>
<dbReference type="AlphaFoldDB" id="A0AAE1B6I3"/>